<accession>A0ACC0CUW0</accession>
<comment type="caution">
    <text evidence="1">The sequence shown here is derived from an EMBL/GenBank/DDBJ whole genome shotgun (WGS) entry which is preliminary data.</text>
</comment>
<keyword evidence="2" id="KW-1185">Reference proteome</keyword>
<reference evidence="1 2" key="1">
    <citation type="journal article" date="2022" name="New Phytol.">
        <title>Ecological generalism drives hyperdiversity of secondary metabolite gene clusters in xylarialean endophytes.</title>
        <authorList>
            <person name="Franco M.E.E."/>
            <person name="Wisecaver J.H."/>
            <person name="Arnold A.E."/>
            <person name="Ju Y.M."/>
            <person name="Slot J.C."/>
            <person name="Ahrendt S."/>
            <person name="Moore L.P."/>
            <person name="Eastman K.E."/>
            <person name="Scott K."/>
            <person name="Konkel Z."/>
            <person name="Mondo S.J."/>
            <person name="Kuo A."/>
            <person name="Hayes R.D."/>
            <person name="Haridas S."/>
            <person name="Andreopoulos B."/>
            <person name="Riley R."/>
            <person name="LaButti K."/>
            <person name="Pangilinan J."/>
            <person name="Lipzen A."/>
            <person name="Amirebrahimi M."/>
            <person name="Yan J."/>
            <person name="Adam C."/>
            <person name="Keymanesh K."/>
            <person name="Ng V."/>
            <person name="Louie K."/>
            <person name="Northen T."/>
            <person name="Drula E."/>
            <person name="Henrissat B."/>
            <person name="Hsieh H.M."/>
            <person name="Youens-Clark K."/>
            <person name="Lutzoni F."/>
            <person name="Miadlikowska J."/>
            <person name="Eastwood D.C."/>
            <person name="Hamelin R.C."/>
            <person name="Grigoriev I.V."/>
            <person name="U'Ren J.M."/>
        </authorList>
    </citation>
    <scope>NUCLEOTIDE SEQUENCE [LARGE SCALE GENOMIC DNA]</scope>
    <source>
        <strain evidence="1 2">ER1909</strain>
    </source>
</reference>
<evidence type="ECO:0000313" key="1">
    <source>
        <dbReference type="EMBL" id="KAI6084168.1"/>
    </source>
</evidence>
<evidence type="ECO:0000313" key="2">
    <source>
        <dbReference type="Proteomes" id="UP001497680"/>
    </source>
</evidence>
<dbReference type="EMBL" id="MU394341">
    <property type="protein sequence ID" value="KAI6084168.1"/>
    <property type="molecule type" value="Genomic_DNA"/>
</dbReference>
<name>A0ACC0CUW0_9PEZI</name>
<organism evidence="1 2">
    <name type="scientific">Hypoxylon rubiginosum</name>
    <dbReference type="NCBI Taxonomy" id="110542"/>
    <lineage>
        <taxon>Eukaryota</taxon>
        <taxon>Fungi</taxon>
        <taxon>Dikarya</taxon>
        <taxon>Ascomycota</taxon>
        <taxon>Pezizomycotina</taxon>
        <taxon>Sordariomycetes</taxon>
        <taxon>Xylariomycetidae</taxon>
        <taxon>Xylariales</taxon>
        <taxon>Hypoxylaceae</taxon>
        <taxon>Hypoxylon</taxon>
    </lineage>
</organism>
<gene>
    <name evidence="1" type="ORF">F4821DRAFT_243380</name>
</gene>
<proteinExistence type="predicted"/>
<sequence>MVYALFSFLLGLNGLLVASASKFRLPPVPTQAEDGAFANVRHPAPTAAPEYYASAELLRRYDMGHDTCGFGALDSGITYKCYSDIGTCENIGSYRGCCTSGLKACSSTFWTQCDDYNPTNACGTMSHTRCCQSALPYCISWLLSTSDSTVTAWDCDSQSETREFELLATPLSLISSTSSTSSITTDDILTSASSSETSDTERTSGLSGTSDSTSDSTAASSTATVVSSADGNSASASNSSATPVGAIVGGVVGGVAVIALIVLGILFLKRYQRDGSKTSSPPPPPSGPQELHGSDITPHNVSSTQGYYAPGPQNDFVGQPKYQEPMAQTMPVEAPNTPAAGTGYNRAELG</sequence>
<protein>
    <submittedName>
        <fullName evidence="1">Uncharacterized protein</fullName>
    </submittedName>
</protein>
<dbReference type="Proteomes" id="UP001497680">
    <property type="component" value="Unassembled WGS sequence"/>
</dbReference>